<evidence type="ECO:0000256" key="3">
    <source>
        <dbReference type="ARBA" id="ARBA00022475"/>
    </source>
</evidence>
<gene>
    <name evidence="9" type="ORF">OXIME_001192</name>
</gene>
<name>A0AAX4NGZ4_9ARCH</name>
<dbReference type="InterPro" id="IPR005829">
    <property type="entry name" value="Sugar_transporter_CS"/>
</dbReference>
<feature type="transmembrane region" description="Helical" evidence="7">
    <location>
        <begin position="90"/>
        <end position="115"/>
    </location>
</feature>
<evidence type="ECO:0000256" key="7">
    <source>
        <dbReference type="SAM" id="Phobius"/>
    </source>
</evidence>
<dbReference type="Gene3D" id="1.20.1250.20">
    <property type="entry name" value="MFS general substrate transporter like domains"/>
    <property type="match status" value="2"/>
</dbReference>
<dbReference type="Pfam" id="PF07690">
    <property type="entry name" value="MFS_1"/>
    <property type="match status" value="1"/>
</dbReference>
<organism evidence="9 10">
    <name type="scientific">Oxyplasma meridianum</name>
    <dbReference type="NCBI Taxonomy" id="3073602"/>
    <lineage>
        <taxon>Archaea</taxon>
        <taxon>Methanobacteriati</taxon>
        <taxon>Thermoplasmatota</taxon>
        <taxon>Thermoplasmata</taxon>
        <taxon>Thermoplasmatales</taxon>
        <taxon>Thermoplasmataceae</taxon>
        <taxon>Oxyplasma</taxon>
    </lineage>
</organism>
<dbReference type="InterPro" id="IPR036259">
    <property type="entry name" value="MFS_trans_sf"/>
</dbReference>
<dbReference type="InterPro" id="IPR020846">
    <property type="entry name" value="MFS_dom"/>
</dbReference>
<evidence type="ECO:0000256" key="1">
    <source>
        <dbReference type="ARBA" id="ARBA00004651"/>
    </source>
</evidence>
<dbReference type="CDD" id="cd17329">
    <property type="entry name" value="MFS_MdtH_MDR_like"/>
    <property type="match status" value="1"/>
</dbReference>
<feature type="transmembrane region" description="Helical" evidence="7">
    <location>
        <begin position="237"/>
        <end position="257"/>
    </location>
</feature>
<keyword evidence="3" id="KW-1003">Cell membrane</keyword>
<sequence>MSIASSIRSIGFGATWPFMAIFFNVDLGIPIYEVGIIFTLLSVVSIVVSLIGGGLADRIGRKNTLLIGSLLGFTLYLSLSLMLILKVPIIFVIVVFIVSATSGALIFPAASALVADYTDVNQRMKGYVIYRILSNLGWAIGPLIGSFLFNSGLDIIFLYVSLSSLVQFIVVILTVKDQKNKNITKKSGERFSLLVLDKYLIVFGLATFLVTMVASQFSVTFPIYANIKAGIPTADLGYIYAVNGTVVVVGQYPMIMVLKRFPDIFIMILGAIFYSVGYFIVSFSHNLVGLMFDMLIITMGENLTSPMINTVVSKIAAEGKMARYMGFIGMINSTGRALGPSIGSTFLYIFAYNGLKVWSAVDLFGLGSIVIFMVFSGMIFRNSNLKERGIINKKI</sequence>
<dbReference type="PANTHER" id="PTHR23517">
    <property type="entry name" value="RESISTANCE PROTEIN MDTM, PUTATIVE-RELATED-RELATED"/>
    <property type="match status" value="1"/>
</dbReference>
<evidence type="ECO:0000256" key="5">
    <source>
        <dbReference type="ARBA" id="ARBA00022989"/>
    </source>
</evidence>
<evidence type="ECO:0000256" key="6">
    <source>
        <dbReference type="ARBA" id="ARBA00023136"/>
    </source>
</evidence>
<dbReference type="Proteomes" id="UP001451606">
    <property type="component" value="Chromosome"/>
</dbReference>
<feature type="transmembrane region" description="Helical" evidence="7">
    <location>
        <begin position="155"/>
        <end position="175"/>
    </location>
</feature>
<dbReference type="KEGG" id="omr:OXIME_001192"/>
<dbReference type="SUPFAM" id="SSF103473">
    <property type="entry name" value="MFS general substrate transporter"/>
    <property type="match status" value="1"/>
</dbReference>
<feature type="transmembrane region" description="Helical" evidence="7">
    <location>
        <begin position="7"/>
        <end position="25"/>
    </location>
</feature>
<keyword evidence="4 7" id="KW-0812">Transmembrane</keyword>
<keyword evidence="6 7" id="KW-0472">Membrane</keyword>
<keyword evidence="10" id="KW-1185">Reference proteome</keyword>
<feature type="transmembrane region" description="Helical" evidence="7">
    <location>
        <begin position="127"/>
        <end position="149"/>
    </location>
</feature>
<keyword evidence="2" id="KW-0813">Transport</keyword>
<protein>
    <submittedName>
        <fullName evidence="9">MFS transporter</fullName>
    </submittedName>
</protein>
<evidence type="ECO:0000256" key="2">
    <source>
        <dbReference type="ARBA" id="ARBA00022448"/>
    </source>
</evidence>
<dbReference type="PROSITE" id="PS50850">
    <property type="entry name" value="MFS"/>
    <property type="match status" value="1"/>
</dbReference>
<feature type="transmembrane region" description="Helical" evidence="7">
    <location>
        <begin position="196"/>
        <end position="217"/>
    </location>
</feature>
<feature type="transmembrane region" description="Helical" evidence="7">
    <location>
        <begin position="64"/>
        <end position="84"/>
    </location>
</feature>
<dbReference type="InterPro" id="IPR011701">
    <property type="entry name" value="MFS"/>
</dbReference>
<evidence type="ECO:0000256" key="4">
    <source>
        <dbReference type="ARBA" id="ARBA00022692"/>
    </source>
</evidence>
<keyword evidence="5 7" id="KW-1133">Transmembrane helix</keyword>
<feature type="domain" description="Major facilitator superfamily (MFS) profile" evidence="8">
    <location>
        <begin position="1"/>
        <end position="384"/>
    </location>
</feature>
<dbReference type="GeneID" id="95967929"/>
<evidence type="ECO:0000313" key="10">
    <source>
        <dbReference type="Proteomes" id="UP001451606"/>
    </source>
</evidence>
<evidence type="ECO:0000313" key="9">
    <source>
        <dbReference type="EMBL" id="WYY00613.1"/>
    </source>
</evidence>
<proteinExistence type="predicted"/>
<dbReference type="InterPro" id="IPR050171">
    <property type="entry name" value="MFS_Transporters"/>
</dbReference>
<dbReference type="AlphaFoldDB" id="A0AAX4NGZ4"/>
<dbReference type="EMBL" id="CP133772">
    <property type="protein sequence ID" value="WYY00613.1"/>
    <property type="molecule type" value="Genomic_DNA"/>
</dbReference>
<dbReference type="PROSITE" id="PS00216">
    <property type="entry name" value="SUGAR_TRANSPORT_1"/>
    <property type="match status" value="1"/>
</dbReference>
<evidence type="ECO:0000259" key="8">
    <source>
        <dbReference type="PROSITE" id="PS50850"/>
    </source>
</evidence>
<feature type="transmembrane region" description="Helical" evidence="7">
    <location>
        <begin position="357"/>
        <end position="380"/>
    </location>
</feature>
<dbReference type="GO" id="GO:0005886">
    <property type="term" value="C:plasma membrane"/>
    <property type="evidence" value="ECO:0007669"/>
    <property type="project" value="UniProtKB-SubCell"/>
</dbReference>
<feature type="transmembrane region" description="Helical" evidence="7">
    <location>
        <begin position="31"/>
        <end position="52"/>
    </location>
</feature>
<dbReference type="GO" id="GO:0022857">
    <property type="term" value="F:transmembrane transporter activity"/>
    <property type="evidence" value="ECO:0007669"/>
    <property type="project" value="InterPro"/>
</dbReference>
<accession>A0AAX4NGZ4</accession>
<feature type="transmembrane region" description="Helical" evidence="7">
    <location>
        <begin position="264"/>
        <end position="281"/>
    </location>
</feature>
<comment type="subcellular location">
    <subcellularLocation>
        <location evidence="1">Cell membrane</location>
        <topology evidence="1">Multi-pass membrane protein</topology>
    </subcellularLocation>
</comment>
<reference evidence="9 10" key="1">
    <citation type="submission" date="2023-09" db="EMBL/GenBank/DDBJ databases">
        <authorList>
            <person name="Golyshina O.V."/>
            <person name="Lunev E.A."/>
            <person name="Bargiela R."/>
            <person name="Gaines M.C."/>
            <person name="Daum B."/>
            <person name="Bale N.J."/>
            <person name="Koenen M."/>
            <person name="Sinninghe Damst J.S."/>
            <person name="Yakimov M."/>
            <person name="Golyshin P.N."/>
        </authorList>
    </citation>
    <scope>NUCLEOTIDE SEQUENCE [LARGE SCALE GENOMIC DNA]</scope>
    <source>
        <strain evidence="9 10">M1</strain>
    </source>
</reference>
<dbReference type="RefSeq" id="WP_393970947.1">
    <property type="nucleotide sequence ID" value="NZ_CP133772.1"/>
</dbReference>
<dbReference type="PANTHER" id="PTHR23517:SF14">
    <property type="entry name" value="PUTATIVE-RELATED"/>
    <property type="match status" value="1"/>
</dbReference>